<name>A0A4R6DSS4_9RHOO</name>
<dbReference type="InterPro" id="IPR010920">
    <property type="entry name" value="LSM_dom_sf"/>
</dbReference>
<dbReference type="Pfam" id="PF21088">
    <property type="entry name" value="MS_channel_1st"/>
    <property type="match status" value="1"/>
</dbReference>
<feature type="transmembrane region" description="Helical" evidence="7">
    <location>
        <begin position="140"/>
        <end position="157"/>
    </location>
</feature>
<dbReference type="InterPro" id="IPR011014">
    <property type="entry name" value="MscS_channel_TM-2"/>
</dbReference>
<dbReference type="SUPFAM" id="SSF82689">
    <property type="entry name" value="Mechanosensitive channel protein MscS (YggB), C-terminal domain"/>
    <property type="match status" value="1"/>
</dbReference>
<keyword evidence="4 7" id="KW-0812">Transmembrane</keyword>
<evidence type="ECO:0000259" key="9">
    <source>
        <dbReference type="Pfam" id="PF21082"/>
    </source>
</evidence>
<keyword evidence="5 7" id="KW-1133">Transmembrane helix</keyword>
<dbReference type="Pfam" id="PF21082">
    <property type="entry name" value="MS_channel_3rd"/>
    <property type="match status" value="1"/>
</dbReference>
<evidence type="ECO:0000256" key="1">
    <source>
        <dbReference type="ARBA" id="ARBA00004651"/>
    </source>
</evidence>
<dbReference type="InterPro" id="IPR049142">
    <property type="entry name" value="MS_channel_1st"/>
</dbReference>
<keyword evidence="3" id="KW-1003">Cell membrane</keyword>
<protein>
    <submittedName>
        <fullName evidence="11">Mechanosensitive ion channel-like protein</fullName>
    </submittedName>
</protein>
<evidence type="ECO:0000259" key="10">
    <source>
        <dbReference type="Pfam" id="PF21088"/>
    </source>
</evidence>
<feature type="domain" description="Mechanosensitive ion channel MscS" evidence="8">
    <location>
        <begin position="264"/>
        <end position="328"/>
    </location>
</feature>
<dbReference type="Proteomes" id="UP000295129">
    <property type="component" value="Unassembled WGS sequence"/>
</dbReference>
<keyword evidence="6 7" id="KW-0472">Membrane</keyword>
<dbReference type="Pfam" id="PF00924">
    <property type="entry name" value="MS_channel_2nd"/>
    <property type="match status" value="1"/>
</dbReference>
<dbReference type="RefSeq" id="WP_246034839.1">
    <property type="nucleotide sequence ID" value="NZ_SNVV01000016.1"/>
</dbReference>
<dbReference type="Gene3D" id="3.30.70.100">
    <property type="match status" value="1"/>
</dbReference>
<dbReference type="Gene3D" id="1.10.287.1260">
    <property type="match status" value="1"/>
</dbReference>
<feature type="transmembrane region" description="Helical" evidence="7">
    <location>
        <begin position="177"/>
        <end position="201"/>
    </location>
</feature>
<dbReference type="GO" id="GO:0005886">
    <property type="term" value="C:plasma membrane"/>
    <property type="evidence" value="ECO:0007669"/>
    <property type="project" value="UniProtKB-SubCell"/>
</dbReference>
<dbReference type="InterPro" id="IPR011066">
    <property type="entry name" value="MscS_channel_C_sf"/>
</dbReference>
<feature type="transmembrane region" description="Helical" evidence="7">
    <location>
        <begin position="253"/>
        <end position="276"/>
    </location>
</feature>
<evidence type="ECO:0000313" key="11">
    <source>
        <dbReference type="EMBL" id="TDN48127.1"/>
    </source>
</evidence>
<dbReference type="Gene3D" id="2.30.30.60">
    <property type="match status" value="1"/>
</dbReference>
<gene>
    <name evidence="11" type="ORF">C7389_11632</name>
</gene>
<organism evidence="11 12">
    <name type="scientific">Azoarcus indigens</name>
    <dbReference type="NCBI Taxonomy" id="29545"/>
    <lineage>
        <taxon>Bacteria</taxon>
        <taxon>Pseudomonadati</taxon>
        <taxon>Pseudomonadota</taxon>
        <taxon>Betaproteobacteria</taxon>
        <taxon>Rhodocyclales</taxon>
        <taxon>Zoogloeaceae</taxon>
        <taxon>Azoarcus</taxon>
    </lineage>
</organism>
<proteinExistence type="inferred from homology"/>
<dbReference type="InterPro" id="IPR049278">
    <property type="entry name" value="MS_channel_C"/>
</dbReference>
<dbReference type="InterPro" id="IPR023408">
    <property type="entry name" value="MscS_beta-dom_sf"/>
</dbReference>
<reference evidence="11 12" key="1">
    <citation type="submission" date="2019-03" db="EMBL/GenBank/DDBJ databases">
        <title>Genomic Encyclopedia of Type Strains, Phase IV (KMG-IV): sequencing the most valuable type-strain genomes for metagenomic binning, comparative biology and taxonomic classification.</title>
        <authorList>
            <person name="Goeker M."/>
        </authorList>
    </citation>
    <scope>NUCLEOTIDE SEQUENCE [LARGE SCALE GENOMIC DNA]</scope>
    <source>
        <strain evidence="11 12">DSM 12121</strain>
    </source>
</reference>
<dbReference type="InterPro" id="IPR052702">
    <property type="entry name" value="MscS-like_channel"/>
</dbReference>
<feature type="domain" description="Mechanosensitive ion channel MscS C-terminal" evidence="9">
    <location>
        <begin position="337"/>
        <end position="421"/>
    </location>
</feature>
<dbReference type="PANTHER" id="PTHR30347">
    <property type="entry name" value="POTASSIUM CHANNEL RELATED"/>
    <property type="match status" value="1"/>
</dbReference>
<evidence type="ECO:0000259" key="8">
    <source>
        <dbReference type="Pfam" id="PF00924"/>
    </source>
</evidence>
<feature type="transmembrane region" description="Helical" evidence="7">
    <location>
        <begin position="100"/>
        <end position="120"/>
    </location>
</feature>
<keyword evidence="12" id="KW-1185">Reference proteome</keyword>
<dbReference type="SUPFAM" id="SSF50182">
    <property type="entry name" value="Sm-like ribonucleoproteins"/>
    <property type="match status" value="1"/>
</dbReference>
<feature type="transmembrane region" description="Helical" evidence="7">
    <location>
        <begin position="77"/>
        <end position="94"/>
    </location>
</feature>
<evidence type="ECO:0000256" key="4">
    <source>
        <dbReference type="ARBA" id="ARBA00022692"/>
    </source>
</evidence>
<dbReference type="SUPFAM" id="SSF82861">
    <property type="entry name" value="Mechanosensitive channel protein MscS (YggB), transmembrane region"/>
    <property type="match status" value="1"/>
</dbReference>
<evidence type="ECO:0000256" key="2">
    <source>
        <dbReference type="ARBA" id="ARBA00008017"/>
    </source>
</evidence>
<comment type="caution">
    <text evidence="11">The sequence shown here is derived from an EMBL/GenBank/DDBJ whole genome shotgun (WGS) entry which is preliminary data.</text>
</comment>
<dbReference type="AlphaFoldDB" id="A0A4R6DSS4"/>
<evidence type="ECO:0000256" key="6">
    <source>
        <dbReference type="ARBA" id="ARBA00023136"/>
    </source>
</evidence>
<evidence type="ECO:0000256" key="3">
    <source>
        <dbReference type="ARBA" id="ARBA00022475"/>
    </source>
</evidence>
<feature type="domain" description="Mechanosensitive ion channel transmembrane helices 2/3" evidence="10">
    <location>
        <begin position="224"/>
        <end position="262"/>
    </location>
</feature>
<dbReference type="PANTHER" id="PTHR30347:SF1">
    <property type="entry name" value="MECHANOSENSITIVE CHANNEL MSCK"/>
    <property type="match status" value="1"/>
</dbReference>
<feature type="transmembrane region" description="Helical" evidence="7">
    <location>
        <begin position="29"/>
        <end position="46"/>
    </location>
</feature>
<accession>A0A4R6DSS4</accession>
<evidence type="ECO:0000256" key="7">
    <source>
        <dbReference type="SAM" id="Phobius"/>
    </source>
</evidence>
<sequence length="449" mass="48113">MEAMPADAAGTEFAALLQHIWADLHDPRVIWQVAALALCLGAGWMVQRLALQRAKANAVETPASAARRFGQHGIRRVIFPLSALILVVGARAVLNKFQNVYLLDLAVPLLMSLAAIRFVVFAVRQAVGHSSWLGGFERSFAALAWIVVALHIVGWLPEVIDGLDAISFTMGSQKLSLWMVMQGAAMVLLTVLVALWIGGVVDRRLSAAAGLDANVRVVMARVANALLLLIAVLVALPMVGIDLTTLSVFGGALGVGLGLGLQKIAANYVSGFILLLDRSLRIGNLITVGTERGVVREITTRYTVIRAGNGVESIVPNDTLVGSIVKNETYSDTNVSVSLDFQVAYDADVENAMAILVQVTAEQPRVLKTPAPRAYLVSFGDNGINLRLGYWIADPQEGTLGISSAINLEVMRRFKAEGIGFPYPQREVRLLPGSELNAVLPVPDSVAKD</sequence>
<dbReference type="InterPro" id="IPR006685">
    <property type="entry name" value="MscS_channel_2nd"/>
</dbReference>
<dbReference type="GO" id="GO:0008381">
    <property type="term" value="F:mechanosensitive monoatomic ion channel activity"/>
    <property type="evidence" value="ECO:0007669"/>
    <property type="project" value="UniProtKB-ARBA"/>
</dbReference>
<feature type="transmembrane region" description="Helical" evidence="7">
    <location>
        <begin position="222"/>
        <end position="241"/>
    </location>
</feature>
<evidence type="ECO:0000313" key="12">
    <source>
        <dbReference type="Proteomes" id="UP000295129"/>
    </source>
</evidence>
<comment type="subcellular location">
    <subcellularLocation>
        <location evidence="1">Cell membrane</location>
        <topology evidence="1">Multi-pass membrane protein</topology>
    </subcellularLocation>
</comment>
<dbReference type="EMBL" id="SNVV01000016">
    <property type="protein sequence ID" value="TDN48127.1"/>
    <property type="molecule type" value="Genomic_DNA"/>
</dbReference>
<evidence type="ECO:0000256" key="5">
    <source>
        <dbReference type="ARBA" id="ARBA00022989"/>
    </source>
</evidence>
<comment type="similarity">
    <text evidence="2">Belongs to the MscS (TC 1.A.23) family.</text>
</comment>